<feature type="region of interest" description="Disordered" evidence="4">
    <location>
        <begin position="1"/>
        <end position="22"/>
    </location>
</feature>
<evidence type="ECO:0000256" key="2">
    <source>
        <dbReference type="ARBA" id="ARBA00022679"/>
    </source>
</evidence>
<dbReference type="Pfam" id="PF05175">
    <property type="entry name" value="MTS"/>
    <property type="match status" value="1"/>
</dbReference>
<evidence type="ECO:0000256" key="4">
    <source>
        <dbReference type="SAM" id="MobiDB-lite"/>
    </source>
</evidence>
<accession>A0A2S9XKP7</accession>
<evidence type="ECO:0000313" key="7">
    <source>
        <dbReference type="Proteomes" id="UP000237968"/>
    </source>
</evidence>
<dbReference type="Proteomes" id="UP000237968">
    <property type="component" value="Unassembled WGS sequence"/>
</dbReference>
<dbReference type="Gene3D" id="3.40.50.150">
    <property type="entry name" value="Vaccinia Virus protein VP39"/>
    <property type="match status" value="2"/>
</dbReference>
<reference evidence="6 7" key="1">
    <citation type="submission" date="2018-03" db="EMBL/GenBank/DDBJ databases">
        <title>Draft Genome Sequences of the Obligatory Marine Myxobacteria Enhygromyxa salina SWB005.</title>
        <authorList>
            <person name="Poehlein A."/>
            <person name="Moghaddam J.A."/>
            <person name="Harms H."/>
            <person name="Alanjari M."/>
            <person name="Koenig G.M."/>
            <person name="Daniel R."/>
            <person name="Schaeberle T.F."/>
        </authorList>
    </citation>
    <scope>NUCLEOTIDE SEQUENCE [LARGE SCALE GENOMIC DNA]</scope>
    <source>
        <strain evidence="6 7">SWB005</strain>
    </source>
</reference>
<sequence length="377" mass="40693">MARKPRPAAPGPGGLDGLNPDDPGVRMLAEIARTVEPRALALVHCGDLPGLRAGATRLILDVRERTGSPHECIADLGREDPSAPPPFGDARFEAAMVWPRAHLGKDFSEACLALGALALAEGGRLYCAARKQKGGKSLARTMRALLGDEAVEVVGRDRGYHLYRGVRGPDFRAELADELSTRSYEIRDPALGQLALDSRPGVFCRRELDAGTRALIAVTDAILRRDDAAGSAPPRRVLDLCAGIGPLALWAASRLEHAQVVAVESNLRACALIRHNAARNQLEQRVRVIEHDGPPEPEPKAAVELALLNPPTHADAATLTRLLDLRPWLAPGGRMILVVSRPHRAVEILTELGAEIEGGERDGYFVLQARFGRRRPT</sequence>
<keyword evidence="7" id="KW-1185">Reference proteome</keyword>
<dbReference type="GO" id="GO:0008757">
    <property type="term" value="F:S-adenosylmethionine-dependent methyltransferase activity"/>
    <property type="evidence" value="ECO:0007669"/>
    <property type="project" value="InterPro"/>
</dbReference>
<dbReference type="PANTHER" id="PTHR47816">
    <property type="entry name" value="RIBOSOMAL RNA SMALL SUBUNIT METHYLTRANSFERASE C"/>
    <property type="match status" value="1"/>
</dbReference>
<dbReference type="InterPro" id="IPR029063">
    <property type="entry name" value="SAM-dependent_MTases_sf"/>
</dbReference>
<dbReference type="InterPro" id="IPR046977">
    <property type="entry name" value="RsmC/RlmG"/>
</dbReference>
<dbReference type="InterPro" id="IPR007848">
    <property type="entry name" value="Small_mtfrase_dom"/>
</dbReference>
<keyword evidence="3" id="KW-0949">S-adenosyl-L-methionine</keyword>
<dbReference type="EMBL" id="PVNK01000188">
    <property type="protein sequence ID" value="PRP93251.1"/>
    <property type="molecule type" value="Genomic_DNA"/>
</dbReference>
<feature type="domain" description="Methyltransferase small" evidence="5">
    <location>
        <begin position="195"/>
        <end position="359"/>
    </location>
</feature>
<dbReference type="SUPFAM" id="SSF53335">
    <property type="entry name" value="S-adenosyl-L-methionine-dependent methyltransferases"/>
    <property type="match status" value="1"/>
</dbReference>
<evidence type="ECO:0000256" key="3">
    <source>
        <dbReference type="ARBA" id="ARBA00022691"/>
    </source>
</evidence>
<name>A0A2S9XKP7_9BACT</name>
<dbReference type="OrthoDB" id="9784805at2"/>
<protein>
    <submittedName>
        <fullName evidence="6">N5-glutamine S-adenosyl-L-methionine-dependent methyltransferase</fullName>
    </submittedName>
</protein>
<dbReference type="PANTHER" id="PTHR47816:SF4">
    <property type="entry name" value="RIBOSOMAL RNA SMALL SUBUNIT METHYLTRANSFERASE C"/>
    <property type="match status" value="1"/>
</dbReference>
<comment type="caution">
    <text evidence="6">The sequence shown here is derived from an EMBL/GenBank/DDBJ whole genome shotgun (WGS) entry which is preliminary data.</text>
</comment>
<evidence type="ECO:0000256" key="1">
    <source>
        <dbReference type="ARBA" id="ARBA00022603"/>
    </source>
</evidence>
<dbReference type="CDD" id="cd02440">
    <property type="entry name" value="AdoMet_MTases"/>
    <property type="match status" value="1"/>
</dbReference>
<dbReference type="RefSeq" id="WP_106393626.1">
    <property type="nucleotide sequence ID" value="NZ_PVNK01000188.1"/>
</dbReference>
<proteinExistence type="predicted"/>
<evidence type="ECO:0000259" key="5">
    <source>
        <dbReference type="Pfam" id="PF05175"/>
    </source>
</evidence>
<keyword evidence="1 6" id="KW-0489">Methyltransferase</keyword>
<evidence type="ECO:0000313" key="6">
    <source>
        <dbReference type="EMBL" id="PRP93251.1"/>
    </source>
</evidence>
<organism evidence="6 7">
    <name type="scientific">Enhygromyxa salina</name>
    <dbReference type="NCBI Taxonomy" id="215803"/>
    <lineage>
        <taxon>Bacteria</taxon>
        <taxon>Pseudomonadati</taxon>
        <taxon>Myxococcota</taxon>
        <taxon>Polyangia</taxon>
        <taxon>Nannocystales</taxon>
        <taxon>Nannocystaceae</taxon>
        <taxon>Enhygromyxa</taxon>
    </lineage>
</organism>
<gene>
    <name evidence="6" type="ORF">ENSA5_43460</name>
</gene>
<dbReference type="AlphaFoldDB" id="A0A2S9XKP7"/>
<keyword evidence="2 6" id="KW-0808">Transferase</keyword>
<dbReference type="GO" id="GO:0032259">
    <property type="term" value="P:methylation"/>
    <property type="evidence" value="ECO:0007669"/>
    <property type="project" value="UniProtKB-KW"/>
</dbReference>